<evidence type="ECO:0000313" key="2">
    <source>
        <dbReference type="Proteomes" id="UP000324222"/>
    </source>
</evidence>
<dbReference type="AlphaFoldDB" id="A0A5B7CW80"/>
<proteinExistence type="predicted"/>
<name>A0A5B7CW80_PORTR</name>
<evidence type="ECO:0000313" key="1">
    <source>
        <dbReference type="EMBL" id="MPC13659.1"/>
    </source>
</evidence>
<dbReference type="Proteomes" id="UP000324222">
    <property type="component" value="Unassembled WGS sequence"/>
</dbReference>
<protein>
    <recommendedName>
        <fullName evidence="3">Single domain-containing protein</fullName>
    </recommendedName>
</protein>
<gene>
    <name evidence="1" type="ORF">E2C01_006401</name>
</gene>
<accession>A0A5B7CW80</accession>
<dbReference type="OrthoDB" id="6367945at2759"/>
<reference evidence="1 2" key="1">
    <citation type="submission" date="2019-05" db="EMBL/GenBank/DDBJ databases">
        <title>Another draft genome of Portunus trituberculatus and its Hox gene families provides insights of decapod evolution.</title>
        <authorList>
            <person name="Jeong J.-H."/>
            <person name="Song I."/>
            <person name="Kim S."/>
            <person name="Choi T."/>
            <person name="Kim D."/>
            <person name="Ryu S."/>
            <person name="Kim W."/>
        </authorList>
    </citation>
    <scope>NUCLEOTIDE SEQUENCE [LARGE SCALE GENOMIC DNA]</scope>
    <source>
        <tissue evidence="1">Muscle</tissue>
    </source>
</reference>
<evidence type="ECO:0008006" key="3">
    <source>
        <dbReference type="Google" id="ProtNLM"/>
    </source>
</evidence>
<comment type="caution">
    <text evidence="1">The sequence shown here is derived from an EMBL/GenBank/DDBJ whole genome shotgun (WGS) entry which is preliminary data.</text>
</comment>
<keyword evidence="2" id="KW-1185">Reference proteome</keyword>
<dbReference type="EMBL" id="VSRR010000297">
    <property type="protein sequence ID" value="MPC13659.1"/>
    <property type="molecule type" value="Genomic_DNA"/>
</dbReference>
<organism evidence="1 2">
    <name type="scientific">Portunus trituberculatus</name>
    <name type="common">Swimming crab</name>
    <name type="synonym">Neptunus trituberculatus</name>
    <dbReference type="NCBI Taxonomy" id="210409"/>
    <lineage>
        <taxon>Eukaryota</taxon>
        <taxon>Metazoa</taxon>
        <taxon>Ecdysozoa</taxon>
        <taxon>Arthropoda</taxon>
        <taxon>Crustacea</taxon>
        <taxon>Multicrustacea</taxon>
        <taxon>Malacostraca</taxon>
        <taxon>Eumalacostraca</taxon>
        <taxon>Eucarida</taxon>
        <taxon>Decapoda</taxon>
        <taxon>Pleocyemata</taxon>
        <taxon>Brachyura</taxon>
        <taxon>Eubrachyura</taxon>
        <taxon>Portunoidea</taxon>
        <taxon>Portunidae</taxon>
        <taxon>Portuninae</taxon>
        <taxon>Portunus</taxon>
    </lineage>
</organism>
<sequence length="64" mass="7363">MTLQNLCQPTTKTPFKNHNNLYRLCDSEIFNTTYRCVIQVDTTADFPRCCPTYKCNPDNLGNSV</sequence>